<protein>
    <submittedName>
        <fullName evidence="1">Uncharacterized protein</fullName>
    </submittedName>
</protein>
<reference evidence="1 2" key="1">
    <citation type="journal article" date="2023" name="IMA Fungus">
        <title>Comparative genomic study of the Penicillium genus elucidates a diverse pangenome and 15 lateral gene transfer events.</title>
        <authorList>
            <person name="Petersen C."/>
            <person name="Sorensen T."/>
            <person name="Nielsen M.R."/>
            <person name="Sondergaard T.E."/>
            <person name="Sorensen J.L."/>
            <person name="Fitzpatrick D.A."/>
            <person name="Frisvad J.C."/>
            <person name="Nielsen K.L."/>
        </authorList>
    </citation>
    <scope>NUCLEOTIDE SEQUENCE [LARGE SCALE GENOMIC DNA]</scope>
    <source>
        <strain evidence="1 2">IBT 35679</strain>
    </source>
</reference>
<gene>
    <name evidence="1" type="ORF">N7494_000736</name>
</gene>
<sequence length="172" mass="18785">MHFHASDFSLSVAMVPAKIWRVSRVVVDATDQHAMERYPLAVLYQPVAQENALISRPTPIIVENALQTVPEFNRLVASEHALIYTLILITVAPVLRFRVLESLQHVVRGHVLISAQTPVIAVTAVPLAQQPPQLAALETAQILPQILIIAVAALLFHALARCPHVATVVALI</sequence>
<proteinExistence type="predicted"/>
<evidence type="ECO:0000313" key="2">
    <source>
        <dbReference type="Proteomes" id="UP001220324"/>
    </source>
</evidence>
<accession>A0AAD6D6M5</accession>
<dbReference type="AlphaFoldDB" id="A0AAD6D6M5"/>
<dbReference type="Proteomes" id="UP001220324">
    <property type="component" value="Unassembled WGS sequence"/>
</dbReference>
<comment type="caution">
    <text evidence="1">The sequence shown here is derived from an EMBL/GenBank/DDBJ whole genome shotgun (WGS) entry which is preliminary data.</text>
</comment>
<keyword evidence="2" id="KW-1185">Reference proteome</keyword>
<organism evidence="1 2">
    <name type="scientific">Penicillium frequentans</name>
    <dbReference type="NCBI Taxonomy" id="3151616"/>
    <lineage>
        <taxon>Eukaryota</taxon>
        <taxon>Fungi</taxon>
        <taxon>Dikarya</taxon>
        <taxon>Ascomycota</taxon>
        <taxon>Pezizomycotina</taxon>
        <taxon>Eurotiomycetes</taxon>
        <taxon>Eurotiomycetidae</taxon>
        <taxon>Eurotiales</taxon>
        <taxon>Aspergillaceae</taxon>
        <taxon>Penicillium</taxon>
    </lineage>
</organism>
<name>A0AAD6D6M5_9EURO</name>
<dbReference type="EMBL" id="JAQIZZ010000001">
    <property type="protein sequence ID" value="KAJ5556821.1"/>
    <property type="molecule type" value="Genomic_DNA"/>
</dbReference>
<evidence type="ECO:0000313" key="1">
    <source>
        <dbReference type="EMBL" id="KAJ5556821.1"/>
    </source>
</evidence>